<dbReference type="Proteomes" id="UP001445335">
    <property type="component" value="Unassembled WGS sequence"/>
</dbReference>
<dbReference type="GO" id="GO:0003723">
    <property type="term" value="F:RNA binding"/>
    <property type="evidence" value="ECO:0007669"/>
    <property type="project" value="UniProtKB-UniRule"/>
</dbReference>
<dbReference type="PANTHER" id="PTHR23139">
    <property type="entry name" value="RNA-BINDING PROTEIN"/>
    <property type="match status" value="1"/>
</dbReference>
<dbReference type="EMBL" id="JALJOU010000003">
    <property type="protein sequence ID" value="KAK9845527.1"/>
    <property type="molecule type" value="Genomic_DNA"/>
</dbReference>
<dbReference type="Gene3D" id="3.30.70.330">
    <property type="match status" value="2"/>
</dbReference>
<feature type="domain" description="RRM" evidence="5">
    <location>
        <begin position="199"/>
        <end position="277"/>
    </location>
</feature>
<dbReference type="SUPFAM" id="SSF54928">
    <property type="entry name" value="RNA-binding domain, RBD"/>
    <property type="match status" value="2"/>
</dbReference>
<evidence type="ECO:0000256" key="2">
    <source>
        <dbReference type="ARBA" id="ARBA00022884"/>
    </source>
</evidence>
<feature type="domain" description="RRM" evidence="5">
    <location>
        <begin position="82"/>
        <end position="164"/>
    </location>
</feature>
<comment type="caution">
    <text evidence="6">The sequence shown here is derived from an EMBL/GenBank/DDBJ whole genome shotgun (WGS) entry which is preliminary data.</text>
</comment>
<dbReference type="SMART" id="SM00360">
    <property type="entry name" value="RRM"/>
    <property type="match status" value="2"/>
</dbReference>
<dbReference type="CDD" id="cd12230">
    <property type="entry name" value="RRM1_U2AF65"/>
    <property type="match status" value="1"/>
</dbReference>
<evidence type="ECO:0000256" key="1">
    <source>
        <dbReference type="ARBA" id="ARBA00022664"/>
    </source>
</evidence>
<keyword evidence="2 4" id="KW-0694">RNA-binding</keyword>
<dbReference type="InterPro" id="IPR035979">
    <property type="entry name" value="RBD_domain_sf"/>
</dbReference>
<evidence type="ECO:0000259" key="5">
    <source>
        <dbReference type="PROSITE" id="PS50102"/>
    </source>
</evidence>
<dbReference type="GO" id="GO:0006397">
    <property type="term" value="P:mRNA processing"/>
    <property type="evidence" value="ECO:0007669"/>
    <property type="project" value="UniProtKB-KW"/>
</dbReference>
<reference evidence="6 7" key="1">
    <citation type="journal article" date="2024" name="Nat. Commun.">
        <title>Phylogenomics reveals the evolutionary origins of lichenization in chlorophyte algae.</title>
        <authorList>
            <person name="Puginier C."/>
            <person name="Libourel C."/>
            <person name="Otte J."/>
            <person name="Skaloud P."/>
            <person name="Haon M."/>
            <person name="Grisel S."/>
            <person name="Petersen M."/>
            <person name="Berrin J.G."/>
            <person name="Delaux P.M."/>
            <person name="Dal Grande F."/>
            <person name="Keller J."/>
        </authorList>
    </citation>
    <scope>NUCLEOTIDE SEQUENCE [LARGE SCALE GENOMIC DNA]</scope>
    <source>
        <strain evidence="6 7">SAG 245.80</strain>
    </source>
</reference>
<protein>
    <recommendedName>
        <fullName evidence="5">RRM domain-containing protein</fullName>
    </recommendedName>
</protein>
<dbReference type="PROSITE" id="PS50102">
    <property type="entry name" value="RRM"/>
    <property type="match status" value="2"/>
</dbReference>
<keyword evidence="3" id="KW-0508">mRNA splicing</keyword>
<evidence type="ECO:0000256" key="3">
    <source>
        <dbReference type="ARBA" id="ARBA00023187"/>
    </source>
</evidence>
<organism evidence="6 7">
    <name type="scientific">Elliptochloris bilobata</name>
    <dbReference type="NCBI Taxonomy" id="381761"/>
    <lineage>
        <taxon>Eukaryota</taxon>
        <taxon>Viridiplantae</taxon>
        <taxon>Chlorophyta</taxon>
        <taxon>core chlorophytes</taxon>
        <taxon>Trebouxiophyceae</taxon>
        <taxon>Trebouxiophyceae incertae sedis</taxon>
        <taxon>Elliptochloris clade</taxon>
        <taxon>Elliptochloris</taxon>
    </lineage>
</organism>
<evidence type="ECO:0000313" key="7">
    <source>
        <dbReference type="Proteomes" id="UP001445335"/>
    </source>
</evidence>
<dbReference type="InterPro" id="IPR000504">
    <property type="entry name" value="RRM_dom"/>
</dbReference>
<dbReference type="InterPro" id="IPR012677">
    <property type="entry name" value="Nucleotide-bd_a/b_plait_sf"/>
</dbReference>
<evidence type="ECO:0000256" key="4">
    <source>
        <dbReference type="PROSITE-ProRule" id="PRU00176"/>
    </source>
</evidence>
<dbReference type="CDD" id="cd12231">
    <property type="entry name" value="RRM2_U2AF65"/>
    <property type="match status" value="1"/>
</dbReference>
<keyword evidence="1" id="KW-0507">mRNA processing</keyword>
<gene>
    <name evidence="6" type="ORF">WJX81_008679</name>
</gene>
<keyword evidence="7" id="KW-1185">Reference proteome</keyword>
<name>A0AAW1SI87_9CHLO</name>
<dbReference type="Pfam" id="PF00076">
    <property type="entry name" value="RRM_1"/>
    <property type="match status" value="1"/>
</dbReference>
<evidence type="ECO:0000313" key="6">
    <source>
        <dbReference type="EMBL" id="KAK9845527.1"/>
    </source>
</evidence>
<proteinExistence type="predicted"/>
<dbReference type="AlphaFoldDB" id="A0AAW1SI87"/>
<accession>A0AAW1SI87</accession>
<sequence length="282" mass="30912">MMGSPGDPLPSAMAAYTGNNTGNVSRGNGVVTDSTALLEQQLAAKEAQLAKLAGTLQHYRDWAAQVQARYQLHNPDAARPARRIYVGGLPPDTVDVELRQFVNELMVKTGGCAATGWPIASCKIYPDKSYAFLEFRSVEEATNCMAFDGAGFKDSYLRIRRPNNYDPSFALFLGPSEPDPTMNLESLDIVKTIVQDSPHKLFLGGLPCDWTEDQVKDLLHPYGLLKAFNLVMDKHTGNSKGYAFCELADVGNTEYVIQNLNGKQVGNKFLTVKRALQPSTAF</sequence>
<dbReference type="GO" id="GO:0008380">
    <property type="term" value="P:RNA splicing"/>
    <property type="evidence" value="ECO:0007669"/>
    <property type="project" value="UniProtKB-KW"/>
</dbReference>